<accession>A0A6S8CEQ4</accession>
<name>A0A6S8CEQ4_9STRA</name>
<dbReference type="AlphaFoldDB" id="A0A6S8CEQ4"/>
<sequence>MKPSPIATICDDWTVVSAGSRERSESVISSMSTYSYPSSSCTDDAWSVVEYSSSRKPIRSGRHDEEERLESALAASLKQVPNPNKPKAKEVDEEKVPGGCFFSSTGASIDLQLRVAASVTSVSCLNALHATCKWVRRCVWLATTQKFCIDSNKARQETLPLAEAAAAVILLDQLGFSTILPPTTQTAGYAKRYALSRAVALFPPKQSPCLEYLTVTHKTYNSLNYHRLLNDRHTTRHRNNTEQILSSGEDMHGSKLPTVRKFESPYDLQHAADKEVLGLVALRGSPDGSTPWRAFLLDIHKNGACRLSFPPNFDGWTRAQAIRRIPFPVVQRKENQLYKHLMPRLDIERWRTFVCTDDNFHALSRETQTHLNHSKKKSKKCVSSSNLPSLTPLHGHGAYYDNDEQHQQQIIRPSLSSPSLFLQFASSDTKEEN</sequence>
<organism evidence="2">
    <name type="scientific">Aureoumbra lagunensis</name>
    <dbReference type="NCBI Taxonomy" id="44058"/>
    <lineage>
        <taxon>Eukaryota</taxon>
        <taxon>Sar</taxon>
        <taxon>Stramenopiles</taxon>
        <taxon>Ochrophyta</taxon>
        <taxon>Pelagophyceae</taxon>
        <taxon>Pelagomonadales</taxon>
        <taxon>Aureoumbra</taxon>
    </lineage>
</organism>
<protein>
    <submittedName>
        <fullName evidence="2">Uncharacterized protein</fullName>
    </submittedName>
</protein>
<evidence type="ECO:0000313" key="1">
    <source>
        <dbReference type="EMBL" id="CAE0367270.1"/>
    </source>
</evidence>
<reference evidence="2" key="1">
    <citation type="submission" date="2021-01" db="EMBL/GenBank/DDBJ databases">
        <authorList>
            <person name="Corre E."/>
            <person name="Pelletier E."/>
            <person name="Niang G."/>
            <person name="Scheremetjew M."/>
            <person name="Finn R."/>
            <person name="Kale V."/>
            <person name="Holt S."/>
            <person name="Cochrane G."/>
            <person name="Meng A."/>
            <person name="Brown T."/>
            <person name="Cohen L."/>
        </authorList>
    </citation>
    <scope>NUCLEOTIDE SEQUENCE</scope>
    <source>
        <strain evidence="2">CCMP1510</strain>
    </source>
</reference>
<dbReference type="EMBL" id="HBIJ01011754">
    <property type="protein sequence ID" value="CAE0367271.1"/>
    <property type="molecule type" value="Transcribed_RNA"/>
</dbReference>
<gene>
    <name evidence="1" type="ORF">ALAG00032_LOCUS8019</name>
    <name evidence="2" type="ORF">ALAG00032_LOCUS8020</name>
</gene>
<dbReference type="EMBL" id="HBIJ01011753">
    <property type="protein sequence ID" value="CAE0367270.1"/>
    <property type="molecule type" value="Transcribed_RNA"/>
</dbReference>
<evidence type="ECO:0000313" key="2">
    <source>
        <dbReference type="EMBL" id="CAE0367271.1"/>
    </source>
</evidence>
<proteinExistence type="predicted"/>